<evidence type="ECO:0000256" key="7">
    <source>
        <dbReference type="SAM" id="Phobius"/>
    </source>
</evidence>
<feature type="compositionally biased region" description="Gly residues" evidence="6">
    <location>
        <begin position="364"/>
        <end position="376"/>
    </location>
</feature>
<dbReference type="RefSeq" id="WP_145362589.1">
    <property type="nucleotide sequence ID" value="NZ_CP036268.1"/>
</dbReference>
<dbReference type="GO" id="GO:1990281">
    <property type="term" value="C:efflux pump complex"/>
    <property type="evidence" value="ECO:0007669"/>
    <property type="project" value="TreeGrafter"/>
</dbReference>
<dbReference type="GO" id="GO:0009279">
    <property type="term" value="C:cell outer membrane"/>
    <property type="evidence" value="ECO:0007669"/>
    <property type="project" value="UniProtKB-SubCell"/>
</dbReference>
<dbReference type="KEGG" id="svp:Pan189_07350"/>
<proteinExistence type="predicted"/>
<keyword evidence="4 7" id="KW-0472">Membrane</keyword>
<sequence length="697" mass="77885">MICIPKNDRRNDRPGISLARGVLMLLAIGTMAGLTSGCSSYDWWRLKNDNAYGNTHPQEPIVKVAYAPDVRVAPTPDPNPITTPRPRTIARDPDGPIEYWDMTLDEAVQYALANAKVMRRLGGRVLSAPDTVQTRYETAIQYTDPRSGPEAALAAFDAEFATRAFFENNDRFTNNLFFGGGTTIFQQDLNIYQTELRKTAATGTQFFLRNNTEYDNNNAPANVFPSFWQTNIETEIRQPLLQGSGVLFNRIAGPDGSAGIYSGVIIARTDNDITQAEFETALRAFMSDVINSYWELHFGYRELEALKKARDRAQETWESFDALLQEDRVDSDREALAREQYFRFQQDVEVALAGRPGTATQTGSGEGGGTFRGSGGVQSAERRLRLLIGAPINDHRMIRPVESNGERPEIIFDWEAITGEALGRRPEIRRQKLTIKRREMELAAAKNFLSPRLDAVGLYRWRGFGDDLLDYNAGATAAGGTADLDNAVDSLVHGDFQEWQLGVEFSMPIGFRQGHAAVQNAELRIARERAVLREQEREIVYNLSDAIADKDRAYQTAQTSLNRYKAAYNLLRSLEEQRELGRDIDLDRLLDAQRRLADAESEFFRSMTSYEIALKNVHFEKGSLFDEFGVLLSGHEEPTAASPTHARTVPDQMLPPAPESAPEPSAEPMPTFGDAETRSSGIDRELDDEEIAPAYGP</sequence>
<keyword evidence="7" id="KW-1133">Transmembrane helix</keyword>
<organism evidence="8 9">
    <name type="scientific">Stratiformator vulcanicus</name>
    <dbReference type="NCBI Taxonomy" id="2527980"/>
    <lineage>
        <taxon>Bacteria</taxon>
        <taxon>Pseudomonadati</taxon>
        <taxon>Planctomycetota</taxon>
        <taxon>Planctomycetia</taxon>
        <taxon>Planctomycetales</taxon>
        <taxon>Planctomycetaceae</taxon>
        <taxon>Stratiformator</taxon>
    </lineage>
</organism>
<feature type="region of interest" description="Disordered" evidence="6">
    <location>
        <begin position="355"/>
        <end position="376"/>
    </location>
</feature>
<comment type="subcellular location">
    <subcellularLocation>
        <location evidence="1">Cell outer membrane</location>
    </subcellularLocation>
</comment>
<feature type="compositionally biased region" description="Pro residues" evidence="6">
    <location>
        <begin position="653"/>
        <end position="667"/>
    </location>
</feature>
<evidence type="ECO:0000256" key="4">
    <source>
        <dbReference type="ARBA" id="ARBA00023136"/>
    </source>
</evidence>
<feature type="region of interest" description="Disordered" evidence="6">
    <location>
        <begin position="73"/>
        <end position="93"/>
    </location>
</feature>
<dbReference type="OrthoDB" id="229865at2"/>
<feature type="transmembrane region" description="Helical" evidence="7">
    <location>
        <begin position="21"/>
        <end position="44"/>
    </location>
</feature>
<evidence type="ECO:0000256" key="5">
    <source>
        <dbReference type="ARBA" id="ARBA00023237"/>
    </source>
</evidence>
<keyword evidence="2" id="KW-1134">Transmembrane beta strand</keyword>
<gene>
    <name evidence="8" type="ORF">Pan189_07350</name>
</gene>
<dbReference type="EMBL" id="CP036268">
    <property type="protein sequence ID" value="QDT36379.1"/>
    <property type="molecule type" value="Genomic_DNA"/>
</dbReference>
<evidence type="ECO:0000256" key="2">
    <source>
        <dbReference type="ARBA" id="ARBA00022452"/>
    </source>
</evidence>
<keyword evidence="9" id="KW-1185">Reference proteome</keyword>
<dbReference type="SUPFAM" id="SSF56954">
    <property type="entry name" value="Outer membrane efflux proteins (OEP)"/>
    <property type="match status" value="1"/>
</dbReference>
<protein>
    <submittedName>
        <fullName evidence="8">Outer membrane efflux protein</fullName>
    </submittedName>
</protein>
<dbReference type="Proteomes" id="UP000317318">
    <property type="component" value="Chromosome"/>
</dbReference>
<reference evidence="8 9" key="1">
    <citation type="submission" date="2019-02" db="EMBL/GenBank/DDBJ databases">
        <title>Deep-cultivation of Planctomycetes and their phenomic and genomic characterization uncovers novel biology.</title>
        <authorList>
            <person name="Wiegand S."/>
            <person name="Jogler M."/>
            <person name="Boedeker C."/>
            <person name="Pinto D."/>
            <person name="Vollmers J."/>
            <person name="Rivas-Marin E."/>
            <person name="Kohn T."/>
            <person name="Peeters S.H."/>
            <person name="Heuer A."/>
            <person name="Rast P."/>
            <person name="Oberbeckmann S."/>
            <person name="Bunk B."/>
            <person name="Jeske O."/>
            <person name="Meyerdierks A."/>
            <person name="Storesund J.E."/>
            <person name="Kallscheuer N."/>
            <person name="Luecker S."/>
            <person name="Lage O.M."/>
            <person name="Pohl T."/>
            <person name="Merkel B.J."/>
            <person name="Hornburger P."/>
            <person name="Mueller R.-W."/>
            <person name="Bruemmer F."/>
            <person name="Labrenz M."/>
            <person name="Spormann A.M."/>
            <person name="Op den Camp H."/>
            <person name="Overmann J."/>
            <person name="Amann R."/>
            <person name="Jetten M.S.M."/>
            <person name="Mascher T."/>
            <person name="Medema M.H."/>
            <person name="Devos D.P."/>
            <person name="Kaster A.-K."/>
            <person name="Ovreas L."/>
            <person name="Rohde M."/>
            <person name="Galperin M.Y."/>
            <person name="Jogler C."/>
        </authorList>
    </citation>
    <scope>NUCLEOTIDE SEQUENCE [LARGE SCALE GENOMIC DNA]</scope>
    <source>
        <strain evidence="8 9">Pan189</strain>
    </source>
</reference>
<dbReference type="InterPro" id="IPR051906">
    <property type="entry name" value="TolC-like"/>
</dbReference>
<evidence type="ECO:0000256" key="1">
    <source>
        <dbReference type="ARBA" id="ARBA00004442"/>
    </source>
</evidence>
<evidence type="ECO:0000313" key="8">
    <source>
        <dbReference type="EMBL" id="QDT36379.1"/>
    </source>
</evidence>
<keyword evidence="3 7" id="KW-0812">Transmembrane</keyword>
<dbReference type="PANTHER" id="PTHR30026">
    <property type="entry name" value="OUTER MEMBRANE PROTEIN TOLC"/>
    <property type="match status" value="1"/>
</dbReference>
<dbReference type="GO" id="GO:0015288">
    <property type="term" value="F:porin activity"/>
    <property type="evidence" value="ECO:0007669"/>
    <property type="project" value="TreeGrafter"/>
</dbReference>
<dbReference type="AlphaFoldDB" id="A0A517QXK1"/>
<keyword evidence="5" id="KW-0998">Cell outer membrane</keyword>
<name>A0A517QXK1_9PLAN</name>
<dbReference type="PANTHER" id="PTHR30026:SF23">
    <property type="entry name" value="TO APRF-PUTATIVE OUTER MEMBRANE EFFLUX PROTEIN OR SECRETED ALKALINE PHOSPHATASE-RELATED"/>
    <property type="match status" value="1"/>
</dbReference>
<feature type="region of interest" description="Disordered" evidence="6">
    <location>
        <begin position="637"/>
        <end position="697"/>
    </location>
</feature>
<evidence type="ECO:0000256" key="3">
    <source>
        <dbReference type="ARBA" id="ARBA00022692"/>
    </source>
</evidence>
<feature type="compositionally biased region" description="Basic and acidic residues" evidence="6">
    <location>
        <begin position="675"/>
        <end position="684"/>
    </location>
</feature>
<dbReference type="Gene3D" id="1.20.1600.10">
    <property type="entry name" value="Outer membrane efflux proteins (OEP)"/>
    <property type="match status" value="1"/>
</dbReference>
<accession>A0A517QXK1</accession>
<evidence type="ECO:0000256" key="6">
    <source>
        <dbReference type="SAM" id="MobiDB-lite"/>
    </source>
</evidence>
<evidence type="ECO:0000313" key="9">
    <source>
        <dbReference type="Proteomes" id="UP000317318"/>
    </source>
</evidence>
<dbReference type="GO" id="GO:0015562">
    <property type="term" value="F:efflux transmembrane transporter activity"/>
    <property type="evidence" value="ECO:0007669"/>
    <property type="project" value="InterPro"/>
</dbReference>